<dbReference type="PANTHER" id="PTHR47157:SF1">
    <property type="entry name" value="CHROMODOMAIN-HELICASE-DNA-BINDING PROTEIN 1-LIKE"/>
    <property type="match status" value="1"/>
</dbReference>
<sequence length="112" mass="13155">KKRPLTESELEQRRQKRQEAAAKRAKLQEERKKQQEELNYKRKMAWWESCGYKSRCLPRVDSEGEDMEPGEDDDDNVSWNSTDSDHTAIHYVLGDVTHPQADREDAIIVHCV</sequence>
<dbReference type="AlphaFoldDB" id="A0ABD0QZZ6"/>
<organism evidence="4 5">
    <name type="scientific">Cirrhinus mrigala</name>
    <name type="common">Mrigala</name>
    <dbReference type="NCBI Taxonomy" id="683832"/>
    <lineage>
        <taxon>Eukaryota</taxon>
        <taxon>Metazoa</taxon>
        <taxon>Chordata</taxon>
        <taxon>Craniata</taxon>
        <taxon>Vertebrata</taxon>
        <taxon>Euteleostomi</taxon>
        <taxon>Actinopterygii</taxon>
        <taxon>Neopterygii</taxon>
        <taxon>Teleostei</taxon>
        <taxon>Ostariophysi</taxon>
        <taxon>Cypriniformes</taxon>
        <taxon>Cyprinidae</taxon>
        <taxon>Labeoninae</taxon>
        <taxon>Labeonini</taxon>
        <taxon>Cirrhinus</taxon>
    </lineage>
</organism>
<feature type="non-terminal residue" evidence="4">
    <location>
        <position position="1"/>
    </location>
</feature>
<dbReference type="GO" id="GO:0005524">
    <property type="term" value="F:ATP binding"/>
    <property type="evidence" value="ECO:0007669"/>
    <property type="project" value="UniProtKB-KW"/>
</dbReference>
<evidence type="ECO:0000256" key="1">
    <source>
        <dbReference type="ARBA" id="ARBA00022741"/>
    </source>
</evidence>
<dbReference type="InterPro" id="IPR031053">
    <property type="entry name" value="ALC1"/>
</dbReference>
<comment type="caution">
    <text evidence="4">The sequence shown here is derived from an EMBL/GenBank/DDBJ whole genome shotgun (WGS) entry which is preliminary data.</text>
</comment>
<accession>A0ABD0QZZ6</accession>
<feature type="region of interest" description="Disordered" evidence="3">
    <location>
        <begin position="1"/>
        <end position="35"/>
    </location>
</feature>
<feature type="region of interest" description="Disordered" evidence="3">
    <location>
        <begin position="59"/>
        <end position="82"/>
    </location>
</feature>
<dbReference type="EMBL" id="JAMKFB020000006">
    <property type="protein sequence ID" value="KAL0191268.1"/>
    <property type="molecule type" value="Genomic_DNA"/>
</dbReference>
<reference evidence="4 5" key="1">
    <citation type="submission" date="2024-05" db="EMBL/GenBank/DDBJ databases">
        <title>Genome sequencing and assembly of Indian major carp, Cirrhinus mrigala (Hamilton, 1822).</title>
        <authorList>
            <person name="Mohindra V."/>
            <person name="Chowdhury L.M."/>
            <person name="Lal K."/>
            <person name="Jena J.K."/>
        </authorList>
    </citation>
    <scope>NUCLEOTIDE SEQUENCE [LARGE SCALE GENOMIC DNA]</scope>
    <source>
        <strain evidence="4">CM1030</strain>
        <tissue evidence="4">Blood</tissue>
    </source>
</reference>
<feature type="non-terminal residue" evidence="4">
    <location>
        <position position="112"/>
    </location>
</feature>
<protein>
    <submittedName>
        <fullName evidence="4">Uncharacterized protein</fullName>
    </submittedName>
</protein>
<evidence type="ECO:0000256" key="2">
    <source>
        <dbReference type="ARBA" id="ARBA00022840"/>
    </source>
</evidence>
<evidence type="ECO:0000313" key="5">
    <source>
        <dbReference type="Proteomes" id="UP001529510"/>
    </source>
</evidence>
<feature type="compositionally biased region" description="Acidic residues" evidence="3">
    <location>
        <begin position="63"/>
        <end position="76"/>
    </location>
</feature>
<dbReference type="PANTHER" id="PTHR47157">
    <property type="entry name" value="CHROMODOMAIN-HELICASE-DNA-BINDING PROTEIN 1-LIKE"/>
    <property type="match status" value="1"/>
</dbReference>
<gene>
    <name evidence="4" type="ORF">M9458_013966</name>
</gene>
<evidence type="ECO:0000256" key="3">
    <source>
        <dbReference type="SAM" id="MobiDB-lite"/>
    </source>
</evidence>
<evidence type="ECO:0000313" key="4">
    <source>
        <dbReference type="EMBL" id="KAL0191268.1"/>
    </source>
</evidence>
<keyword evidence="5" id="KW-1185">Reference proteome</keyword>
<proteinExistence type="predicted"/>
<dbReference type="Proteomes" id="UP001529510">
    <property type="component" value="Unassembled WGS sequence"/>
</dbReference>
<keyword evidence="1" id="KW-0547">Nucleotide-binding</keyword>
<name>A0ABD0QZZ6_CIRMR</name>
<keyword evidence="2" id="KW-0067">ATP-binding</keyword>